<reference evidence="3" key="1">
    <citation type="submission" date="2017-09" db="EMBL/GenBank/DDBJ databases">
        <title>Depth-based differentiation of microbial function through sediment-hosted aquifers and enrichment of novel symbionts in the deep terrestrial subsurface.</title>
        <authorList>
            <person name="Probst A.J."/>
            <person name="Ladd B."/>
            <person name="Jarett J.K."/>
            <person name="Geller-Mcgrath D.E."/>
            <person name="Sieber C.M.K."/>
            <person name="Emerson J.B."/>
            <person name="Anantharaman K."/>
            <person name="Thomas B.C."/>
            <person name="Malmstrom R."/>
            <person name="Stieglmeier M."/>
            <person name="Klingl A."/>
            <person name="Woyke T."/>
            <person name="Ryan C.M."/>
            <person name="Banfield J.F."/>
        </authorList>
    </citation>
    <scope>NUCLEOTIDE SEQUENCE [LARGE SCALE GENOMIC DNA]</scope>
</reference>
<dbReference type="Proteomes" id="UP000229401">
    <property type="component" value="Unassembled WGS sequence"/>
</dbReference>
<keyword evidence="1" id="KW-0472">Membrane</keyword>
<gene>
    <name evidence="2" type="ORF">COY87_05025</name>
</gene>
<name>A0A2M7QH58_9BACT</name>
<evidence type="ECO:0000256" key="1">
    <source>
        <dbReference type="SAM" id="Phobius"/>
    </source>
</evidence>
<evidence type="ECO:0000313" key="3">
    <source>
        <dbReference type="Proteomes" id="UP000229401"/>
    </source>
</evidence>
<keyword evidence="1" id="KW-1133">Transmembrane helix</keyword>
<sequence>MAYFIFLIYWLVIFLIVLPGSRLVKRAKPEWQQLNEFRRYLRSDEFRRKQKALEVKFFKEVMK</sequence>
<evidence type="ECO:0000313" key="2">
    <source>
        <dbReference type="EMBL" id="PIY71654.1"/>
    </source>
</evidence>
<keyword evidence="1" id="KW-0812">Transmembrane</keyword>
<protein>
    <submittedName>
        <fullName evidence="2">Uncharacterized protein</fullName>
    </submittedName>
</protein>
<comment type="caution">
    <text evidence="2">The sequence shown here is derived from an EMBL/GenBank/DDBJ whole genome shotgun (WGS) entry which is preliminary data.</text>
</comment>
<organism evidence="2 3">
    <name type="scientific">Candidatus Roizmanbacteria bacterium CG_4_10_14_0_8_um_filter_33_9</name>
    <dbReference type="NCBI Taxonomy" id="1974826"/>
    <lineage>
        <taxon>Bacteria</taxon>
        <taxon>Candidatus Roizmaniibacteriota</taxon>
    </lineage>
</organism>
<accession>A0A2M7QH58</accession>
<dbReference type="AlphaFoldDB" id="A0A2M7QH58"/>
<proteinExistence type="predicted"/>
<feature type="transmembrane region" description="Helical" evidence="1">
    <location>
        <begin position="6"/>
        <end position="24"/>
    </location>
</feature>
<dbReference type="EMBL" id="PFLI01000174">
    <property type="protein sequence ID" value="PIY71654.1"/>
    <property type="molecule type" value="Genomic_DNA"/>
</dbReference>